<organismHost>
    <name type="scientific">Wiseana cervinata</name>
    <dbReference type="NCBI Taxonomy" id="107013"/>
</organismHost>
<evidence type="ECO:0000313" key="3">
    <source>
        <dbReference type="Proteomes" id="UP000112896"/>
    </source>
</evidence>
<dbReference type="KEGG" id="vg:10963824"/>
<feature type="region of interest" description="Disordered" evidence="1">
    <location>
        <begin position="228"/>
        <end position="249"/>
    </location>
</feature>
<evidence type="ECO:0000313" key="2">
    <source>
        <dbReference type="EMBL" id="ADO00446.1"/>
    </source>
</evidence>
<dbReference type="Proteomes" id="UP000112896">
    <property type="component" value="Segment"/>
</dbReference>
<reference evidence="2 3" key="1">
    <citation type="journal article" date="2011" name="J. Virol.">
        <title>Genomic and proteomic analysis of invertebrate iridovirus type 9.</title>
        <authorList>
            <person name="Wong C.K."/>
            <person name="Young V.L."/>
            <person name="Kleffmann T."/>
            <person name="Ward V.K."/>
        </authorList>
    </citation>
    <scope>NUCLEOTIDE SEQUENCE [LARGE SCALE GENOMIC DNA]</scope>
</reference>
<sequence>MALIMEIMKTIAQPISELAVWLEAEYQVDVGETIKKWHELTGMNITVKEGEVSHEQVQSLNVDSTSEKKSNKKIPKTKDVCQHIFLSGQKVGEQCTTKPKGGAAYCSAHRPKDSVKSSTSKKGKKKEVKKVVEKINSEFESDSEVEAPKKEVKPKKEKVVKKPKKTSGDTDMEEDSDGELVPKEFLLKKKQQKATEIDSDDEALSEPETPVKPLLKKLKNVKAKAVKKPLKGYNTDDEILDDDLDLSDN</sequence>
<accession>G0T5C8</accession>
<organism evidence="2 3">
    <name type="scientific">Wiseana iridescent virus</name>
    <name type="common">WIV</name>
    <name type="synonym">Insect iridescent virus type 9</name>
    <dbReference type="NCBI Taxonomy" id="68347"/>
    <lineage>
        <taxon>Viruses</taxon>
        <taxon>Varidnaviria</taxon>
        <taxon>Bamfordvirae</taxon>
        <taxon>Nucleocytoviricota</taxon>
        <taxon>Megaviricetes</taxon>
        <taxon>Pimascovirales</taxon>
        <taxon>Pimascovirales incertae sedis</taxon>
        <taxon>Iridoviridae</taxon>
        <taxon>Betairidovirinae</taxon>
        <taxon>Chloriridovirus</taxon>
        <taxon>Chloriridovirus wiseana1</taxon>
        <taxon>Invertebrate iridescent virus 9</taxon>
    </lineage>
</organism>
<protein>
    <submittedName>
        <fullName evidence="2">Uncharacterized protein</fullName>
    </submittedName>
</protein>
<dbReference type="GeneID" id="10963824"/>
<feature type="compositionally biased region" description="Acidic residues" evidence="1">
    <location>
        <begin position="235"/>
        <end position="249"/>
    </location>
</feature>
<dbReference type="RefSeq" id="YP_004732885.1">
    <property type="nucleotide sequence ID" value="NC_015780.1"/>
</dbReference>
<feature type="compositionally biased region" description="Basic residues" evidence="1">
    <location>
        <begin position="152"/>
        <end position="165"/>
    </location>
</feature>
<keyword evidence="3" id="KW-1185">Reference proteome</keyword>
<evidence type="ECO:0000256" key="1">
    <source>
        <dbReference type="SAM" id="MobiDB-lite"/>
    </source>
</evidence>
<feature type="compositionally biased region" description="Basic residues" evidence="1">
    <location>
        <begin position="119"/>
        <end position="128"/>
    </location>
</feature>
<name>G0T5C8_IRV9</name>
<feature type="region of interest" description="Disordered" evidence="1">
    <location>
        <begin position="96"/>
        <end position="213"/>
    </location>
</feature>
<dbReference type="EMBL" id="GQ918152">
    <property type="protein sequence ID" value="ADO00446.1"/>
    <property type="molecule type" value="Genomic_DNA"/>
</dbReference>
<proteinExistence type="predicted"/>